<reference evidence="5 6" key="2">
    <citation type="submission" date="2018-07" db="EMBL/GenBank/DDBJ databases">
        <title>Genome sequencing of oomycete isolates from Chile give support for New Zealand origin for Phytophthora kernoviae and make available the first Nothophytophthora sp. genome.</title>
        <authorList>
            <person name="Studholme D.J."/>
            <person name="Sanfuentes E."/>
            <person name="Panda P."/>
            <person name="Hill R."/>
            <person name="Sambles C."/>
            <person name="Grant M."/>
            <person name="Williams N.M."/>
            <person name="Mcdougal R.L."/>
        </authorList>
    </citation>
    <scope>NUCLEOTIDE SEQUENCE [LARGE SCALE GENOMIC DNA]</scope>
    <source>
        <strain evidence="3">Chile2</strain>
        <strain evidence="4">Chile4</strain>
    </source>
</reference>
<dbReference type="Proteomes" id="UP000285624">
    <property type="component" value="Unassembled WGS sequence"/>
</dbReference>
<evidence type="ECO:0000313" key="3">
    <source>
        <dbReference type="EMBL" id="RLN15126.1"/>
    </source>
</evidence>
<dbReference type="EMBL" id="MBDN02000073">
    <property type="protein sequence ID" value="RLN81636.1"/>
    <property type="molecule type" value="Genomic_DNA"/>
</dbReference>
<dbReference type="InterPro" id="IPR023393">
    <property type="entry name" value="START-like_dom_sf"/>
</dbReference>
<dbReference type="Proteomes" id="UP000785171">
    <property type="component" value="Unassembled WGS sequence"/>
</dbReference>
<reference evidence="1" key="1">
    <citation type="journal article" date="2015" name="Genom Data">
        <title>Genome sequences of six Phytophthora species associated with forests in New Zealand.</title>
        <authorList>
            <person name="Studholme D.J."/>
            <person name="McDougal R.L."/>
            <person name="Sambles C."/>
            <person name="Hansen E."/>
            <person name="Hardy G."/>
            <person name="Grant M."/>
            <person name="Ganley R.J."/>
            <person name="Williams N.M."/>
        </authorList>
    </citation>
    <scope>NUCLEOTIDE SEQUENCE</scope>
    <source>
        <strain evidence="1">NZFS 2646</strain>
        <strain evidence="2">NZFS 3630</strain>
    </source>
</reference>
<evidence type="ECO:0000313" key="6">
    <source>
        <dbReference type="Proteomes" id="UP000285883"/>
    </source>
</evidence>
<evidence type="ECO:0000313" key="5">
    <source>
        <dbReference type="Proteomes" id="UP000285624"/>
    </source>
</evidence>
<dbReference type="Proteomes" id="UP000792063">
    <property type="component" value="Unassembled WGS sequence"/>
</dbReference>
<dbReference type="Proteomes" id="UP000285883">
    <property type="component" value="Unassembled WGS sequence"/>
</dbReference>
<dbReference type="AlphaFoldDB" id="A0A421F204"/>
<dbReference type="EMBL" id="JPWU03000058">
    <property type="protein sequence ID" value="KAG2528636.1"/>
    <property type="molecule type" value="Genomic_DNA"/>
</dbReference>
<dbReference type="PANTHER" id="PTHR13510">
    <property type="entry name" value="FYVE-FINGER-CONTAINING RAB5 EFFECTOR PROTEIN RABENOSYN-5-RELATED"/>
    <property type="match status" value="1"/>
</dbReference>
<organism evidence="3 6">
    <name type="scientific">Phytophthora kernoviae</name>
    <dbReference type="NCBI Taxonomy" id="325452"/>
    <lineage>
        <taxon>Eukaryota</taxon>
        <taxon>Sar</taxon>
        <taxon>Stramenopiles</taxon>
        <taxon>Oomycota</taxon>
        <taxon>Peronosporomycetes</taxon>
        <taxon>Peronosporales</taxon>
        <taxon>Peronosporaceae</taxon>
        <taxon>Phytophthora</taxon>
    </lineage>
</organism>
<evidence type="ECO:0008006" key="7">
    <source>
        <dbReference type="Google" id="ProtNLM"/>
    </source>
</evidence>
<evidence type="ECO:0000313" key="4">
    <source>
        <dbReference type="EMBL" id="RLN81636.1"/>
    </source>
</evidence>
<reference evidence="1" key="3">
    <citation type="submission" date="2020-06" db="EMBL/GenBank/DDBJ databases">
        <authorList>
            <person name="Studholme D.J."/>
        </authorList>
    </citation>
    <scope>NUCLEOTIDE SEQUENCE</scope>
    <source>
        <strain evidence="1">NZFS 2646</strain>
        <strain evidence="2">NZFS 3630</strain>
    </source>
</reference>
<proteinExistence type="predicted"/>
<evidence type="ECO:0000313" key="2">
    <source>
        <dbReference type="EMBL" id="KAG2528636.1"/>
    </source>
</evidence>
<accession>A0A421F204</accession>
<comment type="caution">
    <text evidence="3">The sequence shown here is derived from an EMBL/GenBank/DDBJ whole genome shotgun (WGS) entry which is preliminary data.</text>
</comment>
<sequence length="299" mass="33366">MGKGRFIVNPFEDLVMTPDDRSQLQGLAHSLIMSNLDHYNRFISSGKGQVDSHRWKQIKAREQLLVFAERSGFKPTTGELSGSGLPMILCVGSMMGKLEDLMYGVMSEDLETMRFKASYVNDVSGAAALGSIVEPTSNYPFQTLMIKWMEIDIPLASMNFVKNRDYVYLEGTGMIKAANGDRLGYHLLHSVDFPETPKLPNRIRGNISMMAFWRQAKSNTIEMYATGIFDPCGDVARVLAVPRMADMFLASVKYPHCGQMRKLSFMLDKAYADSRQHGGAKDELCVSRFAAVSTEGDIL</sequence>
<evidence type="ECO:0000313" key="1">
    <source>
        <dbReference type="EMBL" id="KAG2527228.1"/>
    </source>
</evidence>
<dbReference type="InterPro" id="IPR052727">
    <property type="entry name" value="Rab4/Rab5_effector"/>
</dbReference>
<keyword evidence="5" id="KW-1185">Reference proteome</keyword>
<gene>
    <name evidence="3" type="ORF">BBI17_003575</name>
    <name evidence="4" type="ORF">BBO99_00003545</name>
    <name evidence="1" type="ORF">JM16_003319</name>
    <name evidence="2" type="ORF">JM18_003215</name>
</gene>
<dbReference type="PANTHER" id="PTHR13510:SF44">
    <property type="entry name" value="RABENOSYN-5"/>
    <property type="match status" value="1"/>
</dbReference>
<dbReference type="EMBL" id="JPWV03000058">
    <property type="protein sequence ID" value="KAG2527228.1"/>
    <property type="molecule type" value="Genomic_DNA"/>
</dbReference>
<dbReference type="STRING" id="325452.A0A421F204"/>
<dbReference type="Gene3D" id="3.30.530.20">
    <property type="match status" value="1"/>
</dbReference>
<name>A0A421F204_9STRA</name>
<protein>
    <recommendedName>
        <fullName evidence="7">START domain-containing protein</fullName>
    </recommendedName>
</protein>
<dbReference type="EMBL" id="MAYM02001493">
    <property type="protein sequence ID" value="RLN15126.1"/>
    <property type="molecule type" value="Genomic_DNA"/>
</dbReference>